<dbReference type="VEuPathDB" id="VectorBase:AMAM008477"/>
<feature type="compositionally biased region" description="Polar residues" evidence="1">
    <location>
        <begin position="427"/>
        <end position="444"/>
    </location>
</feature>
<name>A0A182SKB7_9DIPT</name>
<proteinExistence type="predicted"/>
<feature type="compositionally biased region" description="Basic and acidic residues" evidence="1">
    <location>
        <begin position="303"/>
        <end position="314"/>
    </location>
</feature>
<evidence type="ECO:0000256" key="1">
    <source>
        <dbReference type="SAM" id="MobiDB-lite"/>
    </source>
</evidence>
<evidence type="ECO:0000313" key="2">
    <source>
        <dbReference type="EnsemblMetazoa" id="AMAM008477-PA"/>
    </source>
</evidence>
<accession>A0A182SKB7</accession>
<evidence type="ECO:0000313" key="3">
    <source>
        <dbReference type="Proteomes" id="UP000075901"/>
    </source>
</evidence>
<dbReference type="Proteomes" id="UP000075901">
    <property type="component" value="Unassembled WGS sequence"/>
</dbReference>
<dbReference type="AlphaFoldDB" id="A0A182SKB7"/>
<dbReference type="EnsemblMetazoa" id="AMAM008477-RA">
    <property type="protein sequence ID" value="AMAM008477-PA"/>
    <property type="gene ID" value="AMAM008477"/>
</dbReference>
<feature type="compositionally biased region" description="Polar residues" evidence="1">
    <location>
        <begin position="383"/>
        <end position="400"/>
    </location>
</feature>
<feature type="compositionally biased region" description="Basic and acidic residues" evidence="1">
    <location>
        <begin position="73"/>
        <end position="102"/>
    </location>
</feature>
<reference evidence="2" key="2">
    <citation type="submission" date="2020-05" db="UniProtKB">
        <authorList>
            <consortium name="EnsemblMetazoa"/>
        </authorList>
    </citation>
    <scope>IDENTIFICATION</scope>
    <source>
        <strain evidence="2">maculatus3</strain>
    </source>
</reference>
<feature type="compositionally biased region" description="Basic and acidic residues" evidence="1">
    <location>
        <begin position="355"/>
        <end position="372"/>
    </location>
</feature>
<protein>
    <submittedName>
        <fullName evidence="2">Uncharacterized protein</fullName>
    </submittedName>
</protein>
<feature type="region of interest" description="Disordered" evidence="1">
    <location>
        <begin position="157"/>
        <end position="524"/>
    </location>
</feature>
<keyword evidence="3" id="KW-1185">Reference proteome</keyword>
<sequence length="524" mass="58080">MKQWEREKATLLAEQKELAKLDVVGDEIVQKRNEMLARKYGEIATLLIGIGEGVEKTDELRMKLAEFTKQRRDELHDYQSSDSDMRSEEARKDGRLGGENGRDGNSSPMFDTIDWNLGSVSMDLRLDLPFKNPNDFPDILTRLSSINTGNYQLKSVTNRTIAKGDKQTSGKGSERKQTPQQKGSKLAFTGKKPSSEQPPNDVTVAKKSKMNDSSHRTGQVIFGNENENGNSNDDRETPVCDNVFVTPKPLSKKNNYDKMAANGQAKVSRKTPALAAQRDKTPVATPRSSSPVEKRSSPTPKGTGDDKKVQENRVRSSAIKAPTGLNNNRTPNNQSKGRKDLQSTTNQQQHHQQRVHQEKNYIAHQKQPEQPKRARSKKMLSPVVNSLNPSKNVQKQSSIASGSGDDDSGPPVSMEMDAENIQGVESMPSNSSLDFGMQSSSSEFDMNLSGELQPDLDASNENIDDDLDFLSIKPERVTRSKKQKKKHSNGGKGNNSNDGDMDSFDFTFGGTNSNESLEQQEDLF</sequence>
<feature type="compositionally biased region" description="Basic residues" evidence="1">
    <location>
        <begin position="479"/>
        <end position="489"/>
    </location>
</feature>
<reference evidence="3" key="1">
    <citation type="submission" date="2013-09" db="EMBL/GenBank/DDBJ databases">
        <title>The Genome Sequence of Anopheles maculatus species B.</title>
        <authorList>
            <consortium name="The Broad Institute Genomics Platform"/>
            <person name="Neafsey D.E."/>
            <person name="Besansky N."/>
            <person name="Howell P."/>
            <person name="Walton C."/>
            <person name="Young S.K."/>
            <person name="Zeng Q."/>
            <person name="Gargeya S."/>
            <person name="Fitzgerald M."/>
            <person name="Haas B."/>
            <person name="Abouelleil A."/>
            <person name="Allen A.W."/>
            <person name="Alvarado L."/>
            <person name="Arachchi H.M."/>
            <person name="Berlin A.M."/>
            <person name="Chapman S.B."/>
            <person name="Gainer-Dewar J."/>
            <person name="Goldberg J."/>
            <person name="Griggs A."/>
            <person name="Gujja S."/>
            <person name="Hansen M."/>
            <person name="Howarth C."/>
            <person name="Imamovic A."/>
            <person name="Ireland A."/>
            <person name="Larimer J."/>
            <person name="McCowan C."/>
            <person name="Murphy C."/>
            <person name="Pearson M."/>
            <person name="Poon T.W."/>
            <person name="Priest M."/>
            <person name="Roberts A."/>
            <person name="Saif S."/>
            <person name="Shea T."/>
            <person name="Sisk P."/>
            <person name="Sykes S."/>
            <person name="Wortman J."/>
            <person name="Nusbaum C."/>
            <person name="Birren B."/>
        </authorList>
    </citation>
    <scope>NUCLEOTIDE SEQUENCE [LARGE SCALE GENOMIC DNA]</scope>
    <source>
        <strain evidence="3">maculatus3</strain>
    </source>
</reference>
<organism evidence="2 3">
    <name type="scientific">Anopheles maculatus</name>
    <dbReference type="NCBI Taxonomy" id="74869"/>
    <lineage>
        <taxon>Eukaryota</taxon>
        <taxon>Metazoa</taxon>
        <taxon>Ecdysozoa</taxon>
        <taxon>Arthropoda</taxon>
        <taxon>Hexapoda</taxon>
        <taxon>Insecta</taxon>
        <taxon>Pterygota</taxon>
        <taxon>Neoptera</taxon>
        <taxon>Endopterygota</taxon>
        <taxon>Diptera</taxon>
        <taxon>Nematocera</taxon>
        <taxon>Culicoidea</taxon>
        <taxon>Culicidae</taxon>
        <taxon>Anophelinae</taxon>
        <taxon>Anopheles</taxon>
        <taxon>Anopheles maculatus group</taxon>
    </lineage>
</organism>
<feature type="compositionally biased region" description="Polar residues" evidence="1">
    <location>
        <begin position="324"/>
        <end position="335"/>
    </location>
</feature>
<feature type="region of interest" description="Disordered" evidence="1">
    <location>
        <begin position="73"/>
        <end position="109"/>
    </location>
</feature>
<feature type="compositionally biased region" description="Basic and acidic residues" evidence="1">
    <location>
        <begin position="162"/>
        <end position="177"/>
    </location>
</feature>